<dbReference type="EMBL" id="JBHLXE010000105">
    <property type="protein sequence ID" value="MFC0180539.1"/>
    <property type="molecule type" value="Genomic_DNA"/>
</dbReference>
<dbReference type="Gene3D" id="3.30.1220.10">
    <property type="entry name" value="CobW-like, C-terminal domain"/>
    <property type="match status" value="1"/>
</dbReference>
<reference evidence="8 9" key="1">
    <citation type="submission" date="2024-09" db="EMBL/GenBank/DDBJ databases">
        <authorList>
            <person name="Sun Q."/>
            <person name="Mori K."/>
        </authorList>
    </citation>
    <scope>NUCLEOTIDE SEQUENCE [LARGE SCALE GENOMIC DNA]</scope>
    <source>
        <strain evidence="8 9">CCM 8545</strain>
    </source>
</reference>
<comment type="similarity">
    <text evidence="4">Belongs to the SIMIBI class G3E GTPase family. ZNG1 subfamily.</text>
</comment>
<evidence type="ECO:0000256" key="2">
    <source>
        <dbReference type="ARBA" id="ARBA00022801"/>
    </source>
</evidence>
<comment type="function">
    <text evidence="5">Zinc chaperone that directly transfers zinc cofactor to target proteins, thereby activating them. Zinc is transferred from the CXCC motif in the GTPase domain to the zinc binding site in target proteins in a process requiring GTP hydrolysis.</text>
</comment>
<evidence type="ECO:0000259" key="7">
    <source>
        <dbReference type="SMART" id="SM00833"/>
    </source>
</evidence>
<dbReference type="Gene3D" id="3.40.50.300">
    <property type="entry name" value="P-loop containing nucleotide triphosphate hydrolases"/>
    <property type="match status" value="1"/>
</dbReference>
<evidence type="ECO:0000256" key="3">
    <source>
        <dbReference type="ARBA" id="ARBA00023186"/>
    </source>
</evidence>
<evidence type="ECO:0000313" key="9">
    <source>
        <dbReference type="Proteomes" id="UP001589758"/>
    </source>
</evidence>
<name>A0ABV6CC39_9GAMM</name>
<keyword evidence="2" id="KW-0378">Hydrolase</keyword>
<proteinExistence type="inferred from homology"/>
<organism evidence="8 9">
    <name type="scientific">Thorsellia kenyensis</name>
    <dbReference type="NCBI Taxonomy" id="1549888"/>
    <lineage>
        <taxon>Bacteria</taxon>
        <taxon>Pseudomonadati</taxon>
        <taxon>Pseudomonadota</taxon>
        <taxon>Gammaproteobacteria</taxon>
        <taxon>Enterobacterales</taxon>
        <taxon>Thorselliaceae</taxon>
        <taxon>Thorsellia</taxon>
    </lineage>
</organism>
<feature type="domain" description="CobW C-terminal" evidence="7">
    <location>
        <begin position="261"/>
        <end position="378"/>
    </location>
</feature>
<dbReference type="InterPro" id="IPR003495">
    <property type="entry name" value="CobW/HypB/UreG_nucleotide-bd"/>
</dbReference>
<dbReference type="Pfam" id="PF02492">
    <property type="entry name" value="cobW"/>
    <property type="match status" value="1"/>
</dbReference>
<protein>
    <submittedName>
        <fullName evidence="8">GTP-binding protein</fullName>
    </submittedName>
</protein>
<keyword evidence="1" id="KW-0547">Nucleotide-binding</keyword>
<dbReference type="Proteomes" id="UP001589758">
    <property type="component" value="Unassembled WGS sequence"/>
</dbReference>
<accession>A0ABV6CC39</accession>
<dbReference type="RefSeq" id="WP_385877660.1">
    <property type="nucleotide sequence ID" value="NZ_JBHLXE010000105.1"/>
</dbReference>
<dbReference type="SUPFAM" id="SSF52540">
    <property type="entry name" value="P-loop containing nucleoside triphosphate hydrolases"/>
    <property type="match status" value="1"/>
</dbReference>
<evidence type="ECO:0000256" key="1">
    <source>
        <dbReference type="ARBA" id="ARBA00022741"/>
    </source>
</evidence>
<evidence type="ECO:0000256" key="4">
    <source>
        <dbReference type="ARBA" id="ARBA00034320"/>
    </source>
</evidence>
<dbReference type="InterPro" id="IPR051927">
    <property type="entry name" value="Zn_Chap_cDPG_Synth"/>
</dbReference>
<dbReference type="SMART" id="SM00833">
    <property type="entry name" value="CobW_C"/>
    <property type="match status" value="1"/>
</dbReference>
<dbReference type="PANTHER" id="PTHR43603">
    <property type="entry name" value="COBW DOMAIN-CONTAINING PROTEIN DDB_G0274527"/>
    <property type="match status" value="1"/>
</dbReference>
<evidence type="ECO:0000256" key="5">
    <source>
        <dbReference type="ARBA" id="ARBA00045658"/>
    </source>
</evidence>
<evidence type="ECO:0000313" key="8">
    <source>
        <dbReference type="EMBL" id="MFC0180539.1"/>
    </source>
</evidence>
<sequence>MKNLSKLPVTVLSGFLGAGKTTLMNHILTNREGLKVALIVNDMSEINIDAQLLDSSQVELSQTEEKMVEMSNGCICCTLREDLLEQVKELANENKYDYLLIESTGIAEPMPIAATFDFRDENGFSLADYTYIDTMVTVVDCANFLTQYQSTQYLTDLPENLGEEDERALVDLLVEQIEFANVIILNKLDLITEEAKQQVTAIIKGLNHKAKLIEAIHSVVPLNEILNTHLFNIEEAQENPLWVQALNHHEDHIPETQEYGITHFVYRARAPFCPKKLSQFFEQEWSGVLRSKGFFWLATRPDYVGELSQAGAFLTHQGMGTWWAIEDEKTILAQKQSDPSFDNLWDQHYGDRRQELVFIGFKDIMDISHMKKMLDACLINDFKDNPLEYQNLEDPFPQWF</sequence>
<dbReference type="InterPro" id="IPR027417">
    <property type="entry name" value="P-loop_NTPase"/>
</dbReference>
<gene>
    <name evidence="8" type="ORF">ACFFIT_10680</name>
</gene>
<keyword evidence="9" id="KW-1185">Reference proteome</keyword>
<dbReference type="CDD" id="cd03112">
    <property type="entry name" value="CobW-like"/>
    <property type="match status" value="1"/>
</dbReference>
<dbReference type="InterPro" id="IPR036627">
    <property type="entry name" value="CobW-likC_sf"/>
</dbReference>
<comment type="caution">
    <text evidence="8">The sequence shown here is derived from an EMBL/GenBank/DDBJ whole genome shotgun (WGS) entry which is preliminary data.</text>
</comment>
<comment type="catalytic activity">
    <reaction evidence="6">
        <text>GTP + H2O = GDP + phosphate + H(+)</text>
        <dbReference type="Rhea" id="RHEA:19669"/>
        <dbReference type="ChEBI" id="CHEBI:15377"/>
        <dbReference type="ChEBI" id="CHEBI:15378"/>
        <dbReference type="ChEBI" id="CHEBI:37565"/>
        <dbReference type="ChEBI" id="CHEBI:43474"/>
        <dbReference type="ChEBI" id="CHEBI:58189"/>
    </reaction>
    <physiologicalReaction direction="left-to-right" evidence="6">
        <dbReference type="Rhea" id="RHEA:19670"/>
    </physiologicalReaction>
</comment>
<dbReference type="InterPro" id="IPR011629">
    <property type="entry name" value="CobW-like_C"/>
</dbReference>
<keyword evidence="3" id="KW-0143">Chaperone</keyword>
<dbReference type="Pfam" id="PF07683">
    <property type="entry name" value="CobW_C"/>
    <property type="match status" value="1"/>
</dbReference>
<evidence type="ECO:0000256" key="6">
    <source>
        <dbReference type="ARBA" id="ARBA00049117"/>
    </source>
</evidence>
<dbReference type="PANTHER" id="PTHR43603:SF1">
    <property type="entry name" value="ZINC-REGULATED GTPASE METALLOPROTEIN ACTIVATOR 1"/>
    <property type="match status" value="1"/>
</dbReference>